<reference evidence="2 3" key="1">
    <citation type="submission" date="2015-06" db="EMBL/GenBank/DDBJ databases">
        <title>Draft genome of the ant-associated black yeast Phialophora attae CBS 131958.</title>
        <authorList>
            <person name="Moreno L.F."/>
            <person name="Stielow B.J."/>
            <person name="de Hoog S."/>
            <person name="Vicente V.A."/>
            <person name="Weiss V.A."/>
            <person name="de Vries M."/>
            <person name="Cruz L.M."/>
            <person name="Souza E.M."/>
        </authorList>
    </citation>
    <scope>NUCLEOTIDE SEQUENCE [LARGE SCALE GENOMIC DNA]</scope>
    <source>
        <strain evidence="2 3">CBS 131958</strain>
    </source>
</reference>
<dbReference type="InterPro" id="IPR052953">
    <property type="entry name" value="Ser-rich/MCO-related"/>
</dbReference>
<name>A0A0N1H0L8_9EURO</name>
<dbReference type="CDD" id="cd00920">
    <property type="entry name" value="Cupredoxin"/>
    <property type="match status" value="1"/>
</dbReference>
<dbReference type="VEuPathDB" id="FungiDB:AB675_1533"/>
<comment type="caution">
    <text evidence="2">The sequence shown here is derived from an EMBL/GenBank/DDBJ whole genome shotgun (WGS) entry which is preliminary data.</text>
</comment>
<keyword evidence="3" id="KW-1185">Reference proteome</keyword>
<dbReference type="Proteomes" id="UP000038010">
    <property type="component" value="Unassembled WGS sequence"/>
</dbReference>
<feature type="signal peptide" evidence="1">
    <location>
        <begin position="1"/>
        <end position="20"/>
    </location>
</feature>
<dbReference type="AlphaFoldDB" id="A0A0N1H0L8"/>
<dbReference type="InterPro" id="IPR008972">
    <property type="entry name" value="Cupredoxin"/>
</dbReference>
<feature type="chain" id="PRO_5005872872" description="Extracellular serine-rich protein" evidence="1">
    <location>
        <begin position="21"/>
        <end position="208"/>
    </location>
</feature>
<dbReference type="SUPFAM" id="SSF49503">
    <property type="entry name" value="Cupredoxins"/>
    <property type="match status" value="1"/>
</dbReference>
<evidence type="ECO:0000313" key="3">
    <source>
        <dbReference type="Proteomes" id="UP000038010"/>
    </source>
</evidence>
<dbReference type="OrthoDB" id="2331100at2759"/>
<evidence type="ECO:0000256" key="1">
    <source>
        <dbReference type="SAM" id="SignalP"/>
    </source>
</evidence>
<protein>
    <recommendedName>
        <fullName evidence="4">Extracellular serine-rich protein</fullName>
    </recommendedName>
</protein>
<dbReference type="PANTHER" id="PTHR34883">
    <property type="entry name" value="SERINE-RICH PROTEIN, PUTATIVE-RELATED-RELATED"/>
    <property type="match status" value="1"/>
</dbReference>
<gene>
    <name evidence="2" type="ORF">AB675_1533</name>
</gene>
<sequence length="208" mass="21638">MCSSTSILALLLGLSQFCSAALLKIYANAAYDNSFGEVFEMVPNELTAAVGDVLEFHFTGPGLGVLGGNHSVAMGDFNSPCMPAREGFFSGYMGVNATSKEADQVFQVDVTNTDPMVFYCTQGRHCAMGMYGVVNGAGGQTRKAYKDKIPTTNLFAMAPDFVGGGTLLPNNATNILGPSIFDGAASPKSLSSTTALVFGLAAALMIAQ</sequence>
<accession>A0A0N1H0L8</accession>
<dbReference type="RefSeq" id="XP_017997289.1">
    <property type="nucleotide sequence ID" value="XM_018141432.1"/>
</dbReference>
<dbReference type="EMBL" id="LFJN01000025">
    <property type="protein sequence ID" value="KPI37326.1"/>
    <property type="molecule type" value="Genomic_DNA"/>
</dbReference>
<keyword evidence="1" id="KW-0732">Signal</keyword>
<dbReference type="PANTHER" id="PTHR34883:SF17">
    <property type="entry name" value="CUPREDOXIN"/>
    <property type="match status" value="1"/>
</dbReference>
<dbReference type="STRING" id="1664694.A0A0N1H0L8"/>
<dbReference type="Gene3D" id="2.60.40.420">
    <property type="entry name" value="Cupredoxins - blue copper proteins"/>
    <property type="match status" value="1"/>
</dbReference>
<dbReference type="GeneID" id="28733312"/>
<evidence type="ECO:0000313" key="2">
    <source>
        <dbReference type="EMBL" id="KPI37326.1"/>
    </source>
</evidence>
<proteinExistence type="predicted"/>
<organism evidence="2 3">
    <name type="scientific">Cyphellophora attinorum</name>
    <dbReference type="NCBI Taxonomy" id="1664694"/>
    <lineage>
        <taxon>Eukaryota</taxon>
        <taxon>Fungi</taxon>
        <taxon>Dikarya</taxon>
        <taxon>Ascomycota</taxon>
        <taxon>Pezizomycotina</taxon>
        <taxon>Eurotiomycetes</taxon>
        <taxon>Chaetothyriomycetidae</taxon>
        <taxon>Chaetothyriales</taxon>
        <taxon>Cyphellophoraceae</taxon>
        <taxon>Cyphellophora</taxon>
    </lineage>
</organism>
<evidence type="ECO:0008006" key="4">
    <source>
        <dbReference type="Google" id="ProtNLM"/>
    </source>
</evidence>